<feature type="transmembrane region" description="Helical" evidence="5">
    <location>
        <begin position="96"/>
        <end position="116"/>
    </location>
</feature>
<accession>A0A3B1E0R4</accession>
<comment type="subcellular location">
    <subcellularLocation>
        <location evidence="1">Membrane</location>
        <topology evidence="1">Multi-pass membrane protein</topology>
    </subcellularLocation>
</comment>
<keyword evidence="2 5" id="KW-0812">Transmembrane</keyword>
<evidence type="ECO:0000256" key="5">
    <source>
        <dbReference type="SAM" id="Phobius"/>
    </source>
</evidence>
<sequence length="286" mass="30012">MPIILVIIFFFVAVVFSMLGQGGGALYTPIQVLMGGDFHEAATTSLFLIMVVSASSTLVFRKNKRVDVPLVLVLEAITATGAFAGGLGSVRFSGATLSIGFAAFIVFAALFMILPVKTDKHSSIDKQGPYRWKRVLGDDHYSINLLIALPASFAAGMASGLLGVGGGLVKVPLMVLLLGIPMDIAIGSSALMIGITAATGFAGHAINGHWNWKLSLALAVVVFLGAQIGARFSLKIDKHALKRAFGWFLVCIAAIMVLKAFGVLPGKHAEAQKANTQTAIILTATD</sequence>
<name>A0A3B1E0R4_9ZZZZ</name>
<proteinExistence type="predicted"/>
<feature type="transmembrane region" description="Helical" evidence="5">
    <location>
        <begin position="72"/>
        <end position="90"/>
    </location>
</feature>
<keyword evidence="4 5" id="KW-0472">Membrane</keyword>
<organism evidence="6">
    <name type="scientific">hydrothermal vent metagenome</name>
    <dbReference type="NCBI Taxonomy" id="652676"/>
    <lineage>
        <taxon>unclassified sequences</taxon>
        <taxon>metagenomes</taxon>
        <taxon>ecological metagenomes</taxon>
    </lineage>
</organism>
<keyword evidence="3 5" id="KW-1133">Transmembrane helix</keyword>
<evidence type="ECO:0008006" key="7">
    <source>
        <dbReference type="Google" id="ProtNLM"/>
    </source>
</evidence>
<dbReference type="InterPro" id="IPR051598">
    <property type="entry name" value="TSUP/Inactive_protease-like"/>
</dbReference>
<dbReference type="PANTHER" id="PTHR43701">
    <property type="entry name" value="MEMBRANE TRANSPORTER PROTEIN MJ0441-RELATED"/>
    <property type="match status" value="1"/>
</dbReference>
<feature type="transmembrane region" description="Helical" evidence="5">
    <location>
        <begin position="41"/>
        <end position="60"/>
    </location>
</feature>
<dbReference type="PANTHER" id="PTHR43701:SF2">
    <property type="entry name" value="MEMBRANE TRANSPORTER PROTEIN YJNA-RELATED"/>
    <property type="match status" value="1"/>
</dbReference>
<evidence type="ECO:0000256" key="2">
    <source>
        <dbReference type="ARBA" id="ARBA00022692"/>
    </source>
</evidence>
<feature type="transmembrane region" description="Helical" evidence="5">
    <location>
        <begin position="184"/>
        <end position="202"/>
    </location>
</feature>
<evidence type="ECO:0000256" key="3">
    <source>
        <dbReference type="ARBA" id="ARBA00022989"/>
    </source>
</evidence>
<dbReference type="Pfam" id="PF01925">
    <property type="entry name" value="TauE"/>
    <property type="match status" value="1"/>
</dbReference>
<feature type="transmembrane region" description="Helical" evidence="5">
    <location>
        <begin position="214"/>
        <end position="232"/>
    </location>
</feature>
<dbReference type="InterPro" id="IPR002781">
    <property type="entry name" value="TM_pro_TauE-like"/>
</dbReference>
<gene>
    <name evidence="6" type="ORF">MNBD_PLANCTO03-1454</name>
</gene>
<dbReference type="GO" id="GO:0016020">
    <property type="term" value="C:membrane"/>
    <property type="evidence" value="ECO:0007669"/>
    <property type="project" value="UniProtKB-SubCell"/>
</dbReference>
<reference evidence="6" key="1">
    <citation type="submission" date="2018-06" db="EMBL/GenBank/DDBJ databases">
        <authorList>
            <person name="Zhirakovskaya E."/>
        </authorList>
    </citation>
    <scope>NUCLEOTIDE SEQUENCE</scope>
</reference>
<feature type="transmembrane region" description="Helical" evidence="5">
    <location>
        <begin position="244"/>
        <end position="264"/>
    </location>
</feature>
<feature type="transmembrane region" description="Helical" evidence="5">
    <location>
        <begin position="141"/>
        <end position="164"/>
    </location>
</feature>
<evidence type="ECO:0000313" key="6">
    <source>
        <dbReference type="EMBL" id="VAX42488.1"/>
    </source>
</evidence>
<dbReference type="AlphaFoldDB" id="A0A3B1E0R4"/>
<dbReference type="EMBL" id="UOGK01000701">
    <property type="protein sequence ID" value="VAX42488.1"/>
    <property type="molecule type" value="Genomic_DNA"/>
</dbReference>
<protein>
    <recommendedName>
        <fullName evidence="7">Membrane transporter protein</fullName>
    </recommendedName>
</protein>
<evidence type="ECO:0000256" key="4">
    <source>
        <dbReference type="ARBA" id="ARBA00023136"/>
    </source>
</evidence>
<evidence type="ECO:0000256" key="1">
    <source>
        <dbReference type="ARBA" id="ARBA00004141"/>
    </source>
</evidence>